<feature type="region of interest" description="Disordered" evidence="1">
    <location>
        <begin position="837"/>
        <end position="858"/>
    </location>
</feature>
<feature type="region of interest" description="Disordered" evidence="1">
    <location>
        <begin position="1"/>
        <end position="48"/>
    </location>
</feature>
<feature type="region of interest" description="Disordered" evidence="1">
    <location>
        <begin position="401"/>
        <end position="431"/>
    </location>
</feature>
<feature type="compositionally biased region" description="Basic and acidic residues" evidence="1">
    <location>
        <begin position="526"/>
        <end position="540"/>
    </location>
</feature>
<organism evidence="2 3">
    <name type="scientific">Urochloa decumbens</name>
    <dbReference type="NCBI Taxonomy" id="240449"/>
    <lineage>
        <taxon>Eukaryota</taxon>
        <taxon>Viridiplantae</taxon>
        <taxon>Streptophyta</taxon>
        <taxon>Embryophyta</taxon>
        <taxon>Tracheophyta</taxon>
        <taxon>Spermatophyta</taxon>
        <taxon>Magnoliopsida</taxon>
        <taxon>Liliopsida</taxon>
        <taxon>Poales</taxon>
        <taxon>Poaceae</taxon>
        <taxon>PACMAD clade</taxon>
        <taxon>Panicoideae</taxon>
        <taxon>Panicodae</taxon>
        <taxon>Paniceae</taxon>
        <taxon>Melinidinae</taxon>
        <taxon>Urochloa</taxon>
    </lineage>
</organism>
<keyword evidence="3" id="KW-1185">Reference proteome</keyword>
<feature type="region of interest" description="Disordered" evidence="1">
    <location>
        <begin position="917"/>
        <end position="948"/>
    </location>
</feature>
<evidence type="ECO:0000313" key="2">
    <source>
        <dbReference type="EMBL" id="CAL4923555.1"/>
    </source>
</evidence>
<feature type="region of interest" description="Disordered" evidence="1">
    <location>
        <begin position="732"/>
        <end position="774"/>
    </location>
</feature>
<sequence>MLPYSGDHRRSPPPPPRGPLTSSLSPSAAPFPAADPVVPGPVPVRDLPTAPSVYAAAADWGAASWMEPPASYMAPAVAAGPTATPPGYKGEASQSSPYGMYSRSHFSNFAGVHSMRSESSNSTSEKQPGTYPESSEALSNDFGSSMFHQQQNAFVSKLLDHSGAEDTSYPPRQDFIQYPFGSTYDKYMTQLSSCSTDARPHMFSTQYVDSSEMAKAAVPLLNDTIGENSFSFSSYMNPCRINLDYFDCVWNEQKDLGYQTSDKQHGKWSNSNDMATVGSYPLNSLGENHVDSEHSGNGRPMQESAEMKHDFSSFNSKLSSPEVGFVQPRDFSSELLEVNNTSVDSPCWKGTPASYQPPFGIMEKSDAPHNVIGAVGYISSHQSQKVPELSSEYPGRFRELQEASGSENGPFKGFKVPAIGKNTEDRKEVPPLDVKVHGDMTTHASYLPYKEPAREDSKNVLPLSQQESASSASKPKLLDEHCGSHTASINEVMGKSVLNPIAITPRVDADRLTTGRAHGNSSSAAAEKEGSAQKRGEDPSQCHPDLVGNMLNMSCDSSSSTRAIFLKLMHNLSVALLSTCKGGSSLQEDEEELLQSVIQNLTAASSKRSKVEQKTDDGLSNSSQMKFKNTNCAKNNFWMAMHAHLAQENSDSEFKATVSQVLTSHMEDKMPDDNEVSQASVYRNLWIESEASACKLKYELQHALMKLATAKGHNNTLKDYLSFVDAVVDSSESSEGSSSSLSSSKPQNHGKESITRTAALQDQRGASGDRQSPVVNRSIFNGVDADVLARFKVLQSRIDNVSSFGEIDCEGQQEASKKSYAVEDAVMARLKVLKSRPDTLTSSSQESIKHQLDASTNKADNADDAVMARLRILESRLNSATVLGHASSKHLVGESTNREGGVDDAVMARLRILKSRPDNITMGGASKEQEEAGGDRLNGDDPSIMSSEGITNTKVSAEQCWKFIQSDDLVDHLRGKDSAGGIDTFGDGANSETRGSPDASTPKGCKATSDEVNIDVTTSDEVNIDVRAIHGESPVLLETPGDSNVCTEGSHETQLISSPVHQYGSTPPEWEHVLKENFFHPGK</sequence>
<feature type="compositionally biased region" description="Polar residues" evidence="1">
    <location>
        <begin position="132"/>
        <end position="141"/>
    </location>
</feature>
<feature type="region of interest" description="Disordered" evidence="1">
    <location>
        <begin position="979"/>
        <end position="1008"/>
    </location>
</feature>
<feature type="region of interest" description="Disordered" evidence="1">
    <location>
        <begin position="509"/>
        <end position="542"/>
    </location>
</feature>
<dbReference type="Proteomes" id="UP001497457">
    <property type="component" value="Chromosome 14rd"/>
</dbReference>
<feature type="region of interest" description="Disordered" evidence="1">
    <location>
        <begin position="113"/>
        <end position="141"/>
    </location>
</feature>
<evidence type="ECO:0000256" key="1">
    <source>
        <dbReference type="SAM" id="MobiDB-lite"/>
    </source>
</evidence>
<feature type="compositionally biased region" description="Basic and acidic residues" evidence="1">
    <location>
        <begin position="422"/>
        <end position="431"/>
    </location>
</feature>
<dbReference type="PANTHER" id="PTHR34361:SF10">
    <property type="entry name" value="EXPRESSED PROTEIN"/>
    <property type="match status" value="1"/>
</dbReference>
<reference evidence="2 3" key="2">
    <citation type="submission" date="2024-10" db="EMBL/GenBank/DDBJ databases">
        <authorList>
            <person name="Ryan C."/>
        </authorList>
    </citation>
    <scope>NUCLEOTIDE SEQUENCE [LARGE SCALE GENOMIC DNA]</scope>
</reference>
<feature type="compositionally biased region" description="Basic and acidic residues" evidence="1">
    <location>
        <begin position="1"/>
        <end position="10"/>
    </location>
</feature>
<feature type="compositionally biased region" description="Basic and acidic residues" evidence="1">
    <location>
        <begin position="927"/>
        <end position="939"/>
    </location>
</feature>
<evidence type="ECO:0000313" key="3">
    <source>
        <dbReference type="Proteomes" id="UP001497457"/>
    </source>
</evidence>
<protein>
    <submittedName>
        <fullName evidence="2">Uncharacterized protein</fullName>
    </submittedName>
</protein>
<feature type="compositionally biased region" description="Polar residues" evidence="1">
    <location>
        <begin position="462"/>
        <end position="473"/>
    </location>
</feature>
<feature type="compositionally biased region" description="Low complexity" evidence="1">
    <location>
        <begin position="19"/>
        <end position="37"/>
    </location>
</feature>
<name>A0ABC8XAJ0_9POAL</name>
<dbReference type="AlphaFoldDB" id="A0ABC8XAJ0"/>
<feature type="compositionally biased region" description="Low complexity" evidence="1">
    <location>
        <begin position="732"/>
        <end position="744"/>
    </location>
</feature>
<proteinExistence type="predicted"/>
<reference evidence="3" key="1">
    <citation type="submission" date="2024-06" db="EMBL/GenBank/DDBJ databases">
        <authorList>
            <person name="Ryan C."/>
        </authorList>
    </citation>
    <scope>NUCLEOTIDE SEQUENCE [LARGE SCALE GENOMIC DNA]</scope>
</reference>
<dbReference type="EMBL" id="OZ075124">
    <property type="protein sequence ID" value="CAL4923555.1"/>
    <property type="molecule type" value="Genomic_DNA"/>
</dbReference>
<dbReference type="PANTHER" id="PTHR34361">
    <property type="entry name" value="OS08G0157800 PROTEIN"/>
    <property type="match status" value="1"/>
</dbReference>
<gene>
    <name evidence="2" type="ORF">URODEC1_LOCUS22374</name>
</gene>
<accession>A0ABC8XAJ0</accession>
<feature type="region of interest" description="Disordered" evidence="1">
    <location>
        <begin position="604"/>
        <end position="623"/>
    </location>
</feature>
<feature type="region of interest" description="Disordered" evidence="1">
    <location>
        <begin position="448"/>
        <end position="479"/>
    </location>
</feature>